<dbReference type="Pfam" id="PF07810">
    <property type="entry name" value="TMC"/>
    <property type="match status" value="1"/>
</dbReference>
<evidence type="ECO:0000256" key="7">
    <source>
        <dbReference type="SAM" id="MobiDB-lite"/>
    </source>
</evidence>
<dbReference type="InterPro" id="IPR038900">
    <property type="entry name" value="TMC"/>
</dbReference>
<feature type="domain" description="Ig-like" evidence="8">
    <location>
        <begin position="889"/>
        <end position="981"/>
    </location>
</feature>
<feature type="transmembrane region" description="Helical" evidence="6">
    <location>
        <begin position="313"/>
        <end position="338"/>
    </location>
</feature>
<accession>A0A498MSZ0</accession>
<keyword evidence="10" id="KW-1185">Reference proteome</keyword>
<keyword evidence="3 6" id="KW-0812">Transmembrane</keyword>
<sequence>MEKEDVKPNYNRLLSAESWSSDLSSDSCEYYQTEIFGLLPSSQAHRRQDESLDKVSWNPNVPLRDLPVCLQDKRDIRDRQQLQKRSIGSWDSWRRSQEITRRRLKEHVGGVISGLLPWSHTLHKIEGQFGVGVKAYFVFLRYLLCLNLLYCVIITGSVLTPTLVYGKSSSINGWLSFQNCSFKDFFVGSGFLENSPVFHSFYTPGNITTGGSQKCLNTPILFLLGMISVIFLSIIMVVRRTVVGYKHSWFTGNRFSSNFSYKVFCGWDFCIQNPQAATLKQNFIKNELKMDLEEQTFQQKVQQRSLKHWVELIFLRVLLNILVLVLLGSSFSLIYYAIRWSQSKCGNNWAVCLMLEYLPPITMTTLNYMLPHVFSKISEFEDYSLTIQLNLTLVRSIFLKLASLGIYLFFFINTEKFAEPQKCRENEFGKEMYKLTIFNLLECFFNAFCVAYPRMLLVERFPSSKLAQLLGKKQFEISFNVLDLVNSQTVTWVGVFYCPLLPAISAVRLLFLFYIKKFTVVRCCAPAQRMFRTASSSVLFHFMLLLGLFMAVVTLVVNINSVILTSYVSRSRANRKAIERLKDMLVMQSSEGLYDGRKPPLPPPVTLGFVGTCGLRLKPVLSGPSEAYVRSEVQFDCAVPDWSSPLSYELWKDAGDLIATENNVKVSFSLQVTEESEGKYYCRLTDGGQTSNAIHFHAVIPVIGARLTSDPDPPIIYEGQKFVLRCLVRKGTHLSFIWYHNKQEVNSSSELHWLSGDTLTVDGASEVHAGIYSCTAQNQMTVNPRFSSSRNIHVIVKKHISVPTLSFTVFSNGSSLVANISCGSARGSPPVTWSVLLNGLELDVKRVDSLESWFVLPVSVGVDMGAARCQAQTDTQQLLSDPVQLHVVPVGGAVRVTVTYLHDAGGTVAAARLKCVPDRGTFPTFSWHLNRSSLPPEADAHAVTRHGQVLILTEVSSGFYRCRVRDSFNDSSAWVESEGIFVQKTDLSATPMEVIALVFCGFLSVVIVGGSVFMFTECKNNTCRHHSNRILAFYPRTGALEKLDEPILFGPSVALDGSVEDFYCDIPGKPVTLSVQYEIYLETNPGKVFGAHSSLSGEIATFPLVITTQHDGRLICKASGHNDTDIESSYSKPWEFRVIVPVGDVSIISHSSIENMWEGQTLTLQCNKTKGTYVTYNWFRNNVPVQMPYDRNEDTLTIHRVSAQNTGNYVCVASNRYNDTTIFNSTSDVTVYVKEYVSKPEISMDPVKLENGYYAANITCQSKKGTPPITFSLLNYTDAIFTETTETTSAFFKVPIELNRYMGQVSCNASNEGNWVLSDPFRLIVESVGGAVTMTPLKHVDLDFQVVGLELRCKVEQGSFPRYSWFLNNSRLVGRGRFYAVVLSDESKLLLSVGRDSAGFYHCQASDRLDNSTSVHSPKMLINKEVLNTVPLLVVIVVFTSFALLNVALIACCIYGVVLQSVKEHLCDSFVEMLEDFEEDAVQTDRMSDSAEDEDQSVDESVLYEGAVSE</sequence>
<dbReference type="InterPro" id="IPR013783">
    <property type="entry name" value="Ig-like_fold"/>
</dbReference>
<feature type="region of interest" description="Disordered" evidence="7">
    <location>
        <begin position="1482"/>
        <end position="1510"/>
    </location>
</feature>
<evidence type="ECO:0000313" key="10">
    <source>
        <dbReference type="Proteomes" id="UP000290572"/>
    </source>
</evidence>
<dbReference type="PANTHER" id="PTHR23302:SF66">
    <property type="entry name" value="TRANSMEMBRANE CHANNEL-LIKE PROTEIN"/>
    <property type="match status" value="1"/>
</dbReference>
<dbReference type="GO" id="GO:0008381">
    <property type="term" value="F:mechanosensitive monoatomic ion channel activity"/>
    <property type="evidence" value="ECO:0007669"/>
    <property type="project" value="TreeGrafter"/>
</dbReference>
<dbReference type="CDD" id="cd00096">
    <property type="entry name" value="Ig"/>
    <property type="match status" value="4"/>
</dbReference>
<comment type="subcellular location">
    <subcellularLocation>
        <location evidence="1 6">Membrane</location>
        <topology evidence="1 6">Multi-pass membrane protein</topology>
    </subcellularLocation>
</comment>
<dbReference type="InterPro" id="IPR003598">
    <property type="entry name" value="Ig_sub2"/>
</dbReference>
<dbReference type="PROSITE" id="PS50835">
    <property type="entry name" value="IG_LIKE"/>
    <property type="match status" value="5"/>
</dbReference>
<feature type="transmembrane region" description="Helical" evidence="6">
    <location>
        <begin position="433"/>
        <end position="453"/>
    </location>
</feature>
<evidence type="ECO:0007829" key="11">
    <source>
        <dbReference type="PeptideAtlas" id="A0A498MSZ0"/>
    </source>
</evidence>
<evidence type="ECO:0000256" key="1">
    <source>
        <dbReference type="ARBA" id="ARBA00004141"/>
    </source>
</evidence>
<evidence type="ECO:0000256" key="3">
    <source>
        <dbReference type="ARBA" id="ARBA00022692"/>
    </source>
</evidence>
<evidence type="ECO:0000256" key="4">
    <source>
        <dbReference type="ARBA" id="ARBA00022989"/>
    </source>
</evidence>
<proteinExistence type="evidence at protein level"/>
<dbReference type="Pfam" id="PF13927">
    <property type="entry name" value="Ig_3"/>
    <property type="match status" value="2"/>
</dbReference>
<evidence type="ECO:0000256" key="2">
    <source>
        <dbReference type="ARBA" id="ARBA00006510"/>
    </source>
</evidence>
<dbReference type="EMBL" id="QBIY01012571">
    <property type="protein sequence ID" value="RXN23013.1"/>
    <property type="molecule type" value="Genomic_DNA"/>
</dbReference>
<evidence type="ECO:0000256" key="6">
    <source>
        <dbReference type="RuleBase" id="RU310713"/>
    </source>
</evidence>
<evidence type="ECO:0000259" key="8">
    <source>
        <dbReference type="PROSITE" id="PS50835"/>
    </source>
</evidence>
<dbReference type="InterPro" id="IPR036179">
    <property type="entry name" value="Ig-like_dom_sf"/>
</dbReference>
<dbReference type="Gene3D" id="2.60.40.10">
    <property type="entry name" value="Immunoglobulins"/>
    <property type="match status" value="4"/>
</dbReference>
<feature type="transmembrane region" description="Helical" evidence="6">
    <location>
        <begin position="492"/>
        <end position="515"/>
    </location>
</feature>
<dbReference type="SMART" id="SM00408">
    <property type="entry name" value="IGc2"/>
    <property type="match status" value="3"/>
</dbReference>
<dbReference type="Proteomes" id="UP000290572">
    <property type="component" value="Unassembled WGS sequence"/>
</dbReference>
<feature type="transmembrane region" description="Helical" evidence="6">
    <location>
        <begin position="142"/>
        <end position="165"/>
    </location>
</feature>
<feature type="transmembrane region" description="Helical" evidence="6">
    <location>
        <begin position="1430"/>
        <end position="1458"/>
    </location>
</feature>
<keyword evidence="4 6" id="KW-1133">Transmembrane helix</keyword>
<dbReference type="SUPFAM" id="SSF48726">
    <property type="entry name" value="Immunoglobulin"/>
    <property type="match status" value="4"/>
</dbReference>
<dbReference type="InterPro" id="IPR012496">
    <property type="entry name" value="TMC_dom"/>
</dbReference>
<dbReference type="STRING" id="84645.A0A498MSZ0"/>
<feature type="transmembrane region" description="Helical" evidence="6">
    <location>
        <begin position="393"/>
        <end position="412"/>
    </location>
</feature>
<dbReference type="PANTHER" id="PTHR23302">
    <property type="entry name" value="TRANSMEMBRANE CHANNEL-RELATED"/>
    <property type="match status" value="1"/>
</dbReference>
<keyword evidence="5 6" id="KW-0472">Membrane</keyword>
<reference evidence="9 10" key="1">
    <citation type="submission" date="2018-03" db="EMBL/GenBank/DDBJ databases">
        <title>Draft genome sequence of Rohu Carp (Labeo rohita).</title>
        <authorList>
            <person name="Das P."/>
            <person name="Kushwaha B."/>
            <person name="Joshi C.G."/>
            <person name="Kumar D."/>
            <person name="Nagpure N.S."/>
            <person name="Sahoo L."/>
            <person name="Das S.P."/>
            <person name="Bit A."/>
            <person name="Patnaik S."/>
            <person name="Meher P.K."/>
            <person name="Jayasankar P."/>
            <person name="Koringa P.G."/>
            <person name="Patel N.V."/>
            <person name="Hinsu A.T."/>
            <person name="Kumar R."/>
            <person name="Pandey M."/>
            <person name="Agarwal S."/>
            <person name="Srivastava S."/>
            <person name="Singh M."/>
            <person name="Iquebal M.A."/>
            <person name="Jaiswal S."/>
            <person name="Angadi U.B."/>
            <person name="Kumar N."/>
            <person name="Raza M."/>
            <person name="Shah T.M."/>
            <person name="Rai A."/>
            <person name="Jena J.K."/>
        </authorList>
    </citation>
    <scope>NUCLEOTIDE SEQUENCE [LARGE SCALE GENOMIC DNA]</scope>
    <source>
        <strain evidence="9">DASCIFA01</strain>
        <tissue evidence="9">Testis</tissue>
    </source>
</reference>
<dbReference type="SMART" id="SM00409">
    <property type="entry name" value="IG"/>
    <property type="match status" value="5"/>
</dbReference>
<feature type="domain" description="Ig-like" evidence="8">
    <location>
        <begin position="1320"/>
        <end position="1422"/>
    </location>
</feature>
<evidence type="ECO:0000256" key="5">
    <source>
        <dbReference type="ARBA" id="ARBA00023136"/>
    </source>
</evidence>
<gene>
    <name evidence="9" type="ORF">ROHU_023130</name>
</gene>
<protein>
    <recommendedName>
        <fullName evidence="6">Transmembrane channel-like protein</fullName>
    </recommendedName>
</protein>
<feature type="transmembrane region" description="Helical" evidence="6">
    <location>
        <begin position="220"/>
        <end position="238"/>
    </location>
</feature>
<dbReference type="InterPro" id="IPR007110">
    <property type="entry name" value="Ig-like_dom"/>
</dbReference>
<name>A0A498MSZ0_LABRO</name>
<feature type="transmembrane region" description="Helical" evidence="6">
    <location>
        <begin position="994"/>
        <end position="1015"/>
    </location>
</feature>
<organism evidence="9 10">
    <name type="scientific">Labeo rohita</name>
    <name type="common">Indian major carp</name>
    <name type="synonym">Cyprinus rohita</name>
    <dbReference type="NCBI Taxonomy" id="84645"/>
    <lineage>
        <taxon>Eukaryota</taxon>
        <taxon>Metazoa</taxon>
        <taxon>Chordata</taxon>
        <taxon>Craniata</taxon>
        <taxon>Vertebrata</taxon>
        <taxon>Euteleostomi</taxon>
        <taxon>Actinopterygii</taxon>
        <taxon>Neopterygii</taxon>
        <taxon>Teleostei</taxon>
        <taxon>Ostariophysi</taxon>
        <taxon>Cypriniformes</taxon>
        <taxon>Cyprinidae</taxon>
        <taxon>Labeoninae</taxon>
        <taxon>Labeonini</taxon>
        <taxon>Labeo</taxon>
    </lineage>
</organism>
<feature type="domain" description="Ig-like" evidence="8">
    <location>
        <begin position="603"/>
        <end position="695"/>
    </location>
</feature>
<feature type="domain" description="Ig-like" evidence="8">
    <location>
        <begin position="701"/>
        <end position="793"/>
    </location>
</feature>
<evidence type="ECO:0000313" key="9">
    <source>
        <dbReference type="EMBL" id="RXN23013.1"/>
    </source>
</evidence>
<dbReference type="InterPro" id="IPR003599">
    <property type="entry name" value="Ig_sub"/>
</dbReference>
<comment type="similarity">
    <text evidence="2 6">Belongs to the TMC family.</text>
</comment>
<comment type="caution">
    <text evidence="9">The sequence shown here is derived from an EMBL/GenBank/DDBJ whole genome shotgun (WGS) entry which is preliminary data.</text>
</comment>
<feature type="transmembrane region" description="Helical" evidence="6">
    <location>
        <begin position="536"/>
        <end position="557"/>
    </location>
</feature>
<dbReference type="GO" id="GO:0005886">
    <property type="term" value="C:plasma membrane"/>
    <property type="evidence" value="ECO:0007669"/>
    <property type="project" value="InterPro"/>
</dbReference>
<feature type="domain" description="Ig-like" evidence="8">
    <location>
        <begin position="1141"/>
        <end position="1230"/>
    </location>
</feature>
<keyword evidence="11" id="KW-1267">Proteomics identification</keyword>